<evidence type="ECO:0000256" key="1">
    <source>
        <dbReference type="ARBA" id="ARBA00022574"/>
    </source>
</evidence>
<dbReference type="PANTHER" id="PTHR44156">
    <property type="entry name" value="SUPERNUMERARY LIMBS, ISOFORM B-RELATED"/>
    <property type="match status" value="1"/>
</dbReference>
<evidence type="ECO:0000256" key="5">
    <source>
        <dbReference type="SAM" id="MobiDB-lite"/>
    </source>
</evidence>
<dbReference type="SMART" id="SM00558">
    <property type="entry name" value="JmjC"/>
    <property type="match status" value="1"/>
</dbReference>
<dbReference type="PROSITE" id="PS50294">
    <property type="entry name" value="WD_REPEATS_REGION"/>
    <property type="match status" value="4"/>
</dbReference>
<dbReference type="InterPro" id="IPR019775">
    <property type="entry name" value="WD40_repeat_CS"/>
</dbReference>
<dbReference type="InterPro" id="IPR036322">
    <property type="entry name" value="WD40_repeat_dom_sf"/>
</dbReference>
<dbReference type="PROSITE" id="PS50082">
    <property type="entry name" value="WD_REPEATS_2"/>
    <property type="match status" value="5"/>
</dbReference>
<dbReference type="PRINTS" id="PR00320">
    <property type="entry name" value="GPROTEINBRPT"/>
</dbReference>
<feature type="domain" description="JmjC" evidence="6">
    <location>
        <begin position="1062"/>
        <end position="1226"/>
    </location>
</feature>
<feature type="repeat" description="WD" evidence="3">
    <location>
        <begin position="671"/>
        <end position="710"/>
    </location>
</feature>
<reference evidence="7 8" key="1">
    <citation type="submission" date="2018-01" db="EMBL/GenBank/DDBJ databases">
        <title>Genome characterization of the sugarcane-associated fungus Trichoderma ghanense CCMA-1212 and their application in lignocelulose bioconversion.</title>
        <authorList>
            <person name="Steindorff A.S."/>
            <person name="Mendes T.D."/>
            <person name="Vilela E.S.D."/>
            <person name="Rodrigues D.S."/>
            <person name="Formighieri E.F."/>
            <person name="Melo I.S."/>
            <person name="Favaro L.C.L."/>
        </authorList>
    </citation>
    <scope>NUCLEOTIDE SEQUENCE [LARGE SCALE GENOMIC DNA]</scope>
    <source>
        <strain evidence="7 8">CCMA-1212</strain>
    </source>
</reference>
<dbReference type="EMBL" id="PPTA01000005">
    <property type="protein sequence ID" value="TFB03222.1"/>
    <property type="molecule type" value="Genomic_DNA"/>
</dbReference>
<dbReference type="SUPFAM" id="SSF51197">
    <property type="entry name" value="Clavaminate synthase-like"/>
    <property type="match status" value="1"/>
</dbReference>
<evidence type="ECO:0000256" key="2">
    <source>
        <dbReference type="ARBA" id="ARBA00022737"/>
    </source>
</evidence>
<keyword evidence="8" id="KW-1185">Reference proteome</keyword>
<dbReference type="InterPro" id="IPR053299">
    <property type="entry name" value="ASTRA_WD_repeat"/>
</dbReference>
<gene>
    <name evidence="7" type="ORF">CCMA1212_004276</name>
</gene>
<dbReference type="Gene3D" id="6.10.280.220">
    <property type="match status" value="1"/>
</dbReference>
<dbReference type="Pfam" id="PF13621">
    <property type="entry name" value="Cupin_8"/>
    <property type="match status" value="1"/>
</dbReference>
<dbReference type="Gene3D" id="2.60.120.650">
    <property type="entry name" value="Cupin"/>
    <property type="match status" value="1"/>
</dbReference>
<dbReference type="Pfam" id="PF00400">
    <property type="entry name" value="WD40"/>
    <property type="match status" value="4"/>
</dbReference>
<dbReference type="InterPro" id="IPR041667">
    <property type="entry name" value="Cupin_8"/>
</dbReference>
<dbReference type="GeneID" id="300576037"/>
<dbReference type="Proteomes" id="UP001642720">
    <property type="component" value="Unassembled WGS sequence"/>
</dbReference>
<comment type="caution">
    <text evidence="7">The sequence shown here is derived from an EMBL/GenBank/DDBJ whole genome shotgun (WGS) entry which is preliminary data.</text>
</comment>
<evidence type="ECO:0000256" key="4">
    <source>
        <dbReference type="SAM" id="Coils"/>
    </source>
</evidence>
<dbReference type="SMART" id="SM00320">
    <property type="entry name" value="WD40"/>
    <property type="match status" value="6"/>
</dbReference>
<feature type="repeat" description="WD" evidence="3">
    <location>
        <begin position="648"/>
        <end position="670"/>
    </location>
</feature>
<dbReference type="InterPro" id="IPR003347">
    <property type="entry name" value="JmjC_dom"/>
</dbReference>
<dbReference type="Gene3D" id="2.130.10.10">
    <property type="entry name" value="YVTN repeat-like/Quinoprotein amine dehydrogenase"/>
    <property type="match status" value="1"/>
</dbReference>
<feature type="region of interest" description="Disordered" evidence="5">
    <location>
        <begin position="266"/>
        <end position="292"/>
    </location>
</feature>
<keyword evidence="2" id="KW-0677">Repeat</keyword>
<dbReference type="InterPro" id="IPR015943">
    <property type="entry name" value="WD40/YVTN_repeat-like_dom_sf"/>
</dbReference>
<keyword evidence="4" id="KW-0175">Coiled coil</keyword>
<protein>
    <submittedName>
        <fullName evidence="7">Mitochondrial division protein 1</fullName>
    </submittedName>
</protein>
<sequence length="1226" mass="137429">MDERGYYLTACHLLSAPGIYTTRALIEAIIVDADSHQGSPDLIDIKQSMSSSESFSSCWSRLMPRKSPQWGIERAAQAEIEDRFQRANGCHRGGMPCNSSFASRCLNVMQKGSMDRVASLRHLYRYPPLAPGFSPIMADSESHYAFDDGPDDEQSIISTRGLEAFSRKVTVTASQLMGPAAEASGAHYRAAMAEVHKQMKRPSVQRGMFSVARSSPTEIVRSKLSTAEIQHRALTHLPDELLSNIPDHQNAYSLFQGFQASFPELAQDGKKHRRRPSRGRKLLEEGEGTPATPTKLAQLKKEKTAMVHELELLGVRKSMVSCEIREIDNKIANLYGMRRIVLERLAGFEQDEATLEHDVMDLELKIDEVQAIVDEAEELARNTATKDERDLVGDADDHDPEFMSKSVYEKLPASEGKQRKAKKVHRRKSMPILHEHFAPGSNIREIRAHRDTITAMDFDAPFGTLVTAALDDTVRVWDLNAGRCMGYLEGHTASVRALQVEDNILATGSMDATIRLWDLSKTHYNPQGGKEVGDDDEDAIAFEHPDAQPIEPPEGSMDDCALYTLSSHVDEITALHFRGDVLVSGSADKTIRHWDLEKGRCVQTLDVMWAAAQASAIATTDDTWRPTGRAQGTSADFVGALQVFESALACGTADGMVRLWDLRSGQVHRSLVGHTGAVTCLQFDDVHLVTGSLDRSIRIWDLRTGSIYDAYAYDNPVTSMMFDARRIVSAASEDVVKVYDKVEGRQWDCGAGIAASEGGKKAAIVERSSNPDPKAQALQLLLHRQALLLLNLDSPSPPPAIDERLLQQRLSDLASTCMTAFYAYRFDLLPYYWRWMYTDTLILMSHYKVVRSVGTVGFREDVLDGVVEDLDRALIVAGGAGEGLGRGWIERMLDLLDRFCEEAEGMESPRRRKGGLVNADSTFSTAEPYGRPSLSAEKTCPRYGNWTLERFERYMNQDSHGKPKPIVFTDLIAEWPAFKDRPWNSARYLLERTFGGRRLVPVEVGRSYVDEGWRQELIPFKTFLKKYIDPTIFVSEDGEEHGEEESTQEKKVGYLAQHNLFQQIHSLRNDIQVPDFCWADVPPHPTEPSKNQPRLEIPQLNAWFGPAKTITPLHTDGYHNLLCQVVGTKYVRLYAPEETKWLRPRGVEQGVDMSNTSELDVGVLEGWDEEEGGGNGVDWESVRRELEGVPYWETVLGPGDTLVIPIGWWHYVRSLSISFSVSFWWN</sequence>
<accession>A0ABY2H653</accession>
<dbReference type="RefSeq" id="XP_073559423.1">
    <property type="nucleotide sequence ID" value="XM_073701587.1"/>
</dbReference>
<dbReference type="InterPro" id="IPR020472">
    <property type="entry name" value="WD40_PAC1"/>
</dbReference>
<feature type="compositionally biased region" description="Basic residues" evidence="5">
    <location>
        <begin position="270"/>
        <end position="280"/>
    </location>
</feature>
<dbReference type="PROSITE" id="PS51184">
    <property type="entry name" value="JMJC"/>
    <property type="match status" value="1"/>
</dbReference>
<evidence type="ECO:0000313" key="7">
    <source>
        <dbReference type="EMBL" id="TFB03222.1"/>
    </source>
</evidence>
<keyword evidence="1 3" id="KW-0853">WD repeat</keyword>
<dbReference type="CDD" id="cd00200">
    <property type="entry name" value="WD40"/>
    <property type="match status" value="1"/>
</dbReference>
<feature type="repeat" description="WD" evidence="3">
    <location>
        <begin position="565"/>
        <end position="604"/>
    </location>
</feature>
<evidence type="ECO:0000256" key="3">
    <source>
        <dbReference type="PROSITE-ProRule" id="PRU00221"/>
    </source>
</evidence>
<feature type="repeat" description="WD" evidence="3">
    <location>
        <begin position="446"/>
        <end position="487"/>
    </location>
</feature>
<dbReference type="CDD" id="cd22881">
    <property type="entry name" value="Mdv1_N"/>
    <property type="match status" value="1"/>
</dbReference>
<proteinExistence type="predicted"/>
<organism evidence="7 8">
    <name type="scientific">Trichoderma ghanense</name>
    <dbReference type="NCBI Taxonomy" id="65468"/>
    <lineage>
        <taxon>Eukaryota</taxon>
        <taxon>Fungi</taxon>
        <taxon>Dikarya</taxon>
        <taxon>Ascomycota</taxon>
        <taxon>Pezizomycotina</taxon>
        <taxon>Sordariomycetes</taxon>
        <taxon>Hypocreomycetidae</taxon>
        <taxon>Hypocreales</taxon>
        <taxon>Hypocreaceae</taxon>
        <taxon>Trichoderma</taxon>
    </lineage>
</organism>
<feature type="coiled-coil region" evidence="4">
    <location>
        <begin position="359"/>
        <end position="386"/>
    </location>
</feature>
<dbReference type="SUPFAM" id="SSF50978">
    <property type="entry name" value="WD40 repeat-like"/>
    <property type="match status" value="1"/>
</dbReference>
<evidence type="ECO:0000313" key="8">
    <source>
        <dbReference type="Proteomes" id="UP001642720"/>
    </source>
</evidence>
<feature type="repeat" description="WD" evidence="3">
    <location>
        <begin position="488"/>
        <end position="520"/>
    </location>
</feature>
<evidence type="ECO:0000259" key="6">
    <source>
        <dbReference type="PROSITE" id="PS51184"/>
    </source>
</evidence>
<dbReference type="PROSITE" id="PS00678">
    <property type="entry name" value="WD_REPEATS_1"/>
    <property type="match status" value="3"/>
</dbReference>
<name>A0ABY2H653_9HYPO</name>
<dbReference type="InterPro" id="IPR001680">
    <property type="entry name" value="WD40_rpt"/>
</dbReference>